<feature type="region of interest" description="Disordered" evidence="1">
    <location>
        <begin position="201"/>
        <end position="304"/>
    </location>
</feature>
<evidence type="ECO:0000256" key="1">
    <source>
        <dbReference type="SAM" id="MobiDB-lite"/>
    </source>
</evidence>
<accession>A0A182T3F2</accession>
<dbReference type="AlphaFoldDB" id="A0A182T3F2"/>
<keyword evidence="2" id="KW-0732">Signal</keyword>
<feature type="chain" id="PRO_5008136404" evidence="2">
    <location>
        <begin position="23"/>
        <end position="602"/>
    </location>
</feature>
<evidence type="ECO:0000256" key="2">
    <source>
        <dbReference type="SAM" id="SignalP"/>
    </source>
</evidence>
<keyword evidence="4" id="KW-1185">Reference proteome</keyword>
<feature type="region of interest" description="Disordered" evidence="1">
    <location>
        <begin position="319"/>
        <end position="400"/>
    </location>
</feature>
<dbReference type="VEuPathDB" id="VectorBase:AMAM018832"/>
<dbReference type="Proteomes" id="UP000075901">
    <property type="component" value="Unassembled WGS sequence"/>
</dbReference>
<proteinExistence type="predicted"/>
<feature type="compositionally biased region" description="Low complexity" evidence="1">
    <location>
        <begin position="140"/>
        <end position="157"/>
    </location>
</feature>
<feature type="compositionally biased region" description="Basic and acidic residues" evidence="1">
    <location>
        <begin position="277"/>
        <end position="295"/>
    </location>
</feature>
<evidence type="ECO:0000313" key="3">
    <source>
        <dbReference type="EnsemblMetazoa" id="AMAM018832-PA"/>
    </source>
</evidence>
<reference evidence="3" key="2">
    <citation type="submission" date="2020-05" db="UniProtKB">
        <authorList>
            <consortium name="EnsemblMetazoa"/>
        </authorList>
    </citation>
    <scope>IDENTIFICATION</scope>
    <source>
        <strain evidence="3">maculatus3</strain>
    </source>
</reference>
<dbReference type="PROSITE" id="PS51257">
    <property type="entry name" value="PROKAR_LIPOPROTEIN"/>
    <property type="match status" value="1"/>
</dbReference>
<reference evidence="4" key="1">
    <citation type="submission" date="2013-09" db="EMBL/GenBank/DDBJ databases">
        <title>The Genome Sequence of Anopheles maculatus species B.</title>
        <authorList>
            <consortium name="The Broad Institute Genomics Platform"/>
            <person name="Neafsey D.E."/>
            <person name="Besansky N."/>
            <person name="Howell P."/>
            <person name="Walton C."/>
            <person name="Young S.K."/>
            <person name="Zeng Q."/>
            <person name="Gargeya S."/>
            <person name="Fitzgerald M."/>
            <person name="Haas B."/>
            <person name="Abouelleil A."/>
            <person name="Allen A.W."/>
            <person name="Alvarado L."/>
            <person name="Arachchi H.M."/>
            <person name="Berlin A.M."/>
            <person name="Chapman S.B."/>
            <person name="Gainer-Dewar J."/>
            <person name="Goldberg J."/>
            <person name="Griggs A."/>
            <person name="Gujja S."/>
            <person name="Hansen M."/>
            <person name="Howarth C."/>
            <person name="Imamovic A."/>
            <person name="Ireland A."/>
            <person name="Larimer J."/>
            <person name="McCowan C."/>
            <person name="Murphy C."/>
            <person name="Pearson M."/>
            <person name="Poon T.W."/>
            <person name="Priest M."/>
            <person name="Roberts A."/>
            <person name="Saif S."/>
            <person name="Shea T."/>
            <person name="Sisk P."/>
            <person name="Sykes S."/>
            <person name="Wortman J."/>
            <person name="Nusbaum C."/>
            <person name="Birren B."/>
        </authorList>
    </citation>
    <scope>NUCLEOTIDE SEQUENCE [LARGE SCALE GENOMIC DNA]</scope>
    <source>
        <strain evidence="4">maculatus3</strain>
    </source>
</reference>
<feature type="region of interest" description="Disordered" evidence="1">
    <location>
        <begin position="477"/>
        <end position="510"/>
    </location>
</feature>
<sequence>MVKGLLAVSLLFGCLAVGGCSGDRHSDSVHRPKIDHVDKGQQRKPVEVYLKLSDNPQLYVAKKSEEGFLFTTARPGKADRKTCEQCAFRIVCKGPDCAEVCELCGKGSSSNTDHDSGSPCSGSREIEPVSRTTKRRERTTTVSSSTRQQDTVTTSTSKPKRFSDEDGSDMKKSDERIGPVRKLIYARREFRRKQLEERSKARFEARKLNGARRRTETGPKDEKSTTNDMKTTKQSEEKDEIKEIVKDSNENTKSLEHWNAKSDETHENDVVFHIPKKKEPIVHEEPTKSEKRVAKDEEEQSENSKILKLLEQIIKQKELDKKMEERKSLQDTDKSTGDKHKMEKVETTTKSQKHTELDGKDTKSSDANHAKVLKEKAHNEKEHSKHTFKHSDESDWDPMVKENLVQKEKKEEPDSWPQLIGKLIQTEIESVHLMIKHKPLKSALKNLKERFKPIFIATSKALANVFGVHAVDEETIKAKKDKDDEQKSSGTTLAPRPAITSTVTTTDDAHLSKPTAVKANKHRRRARIYSARRKARQRSGRPLSLRASVKSKLRELESLDKSGSAEQSGKGCSCRCTASRRRRRRHCKSNVNDRLHKLVIVK</sequence>
<feature type="compositionally biased region" description="Basic and acidic residues" evidence="1">
    <location>
        <begin position="161"/>
        <end position="175"/>
    </location>
</feature>
<feature type="signal peptide" evidence="2">
    <location>
        <begin position="1"/>
        <end position="22"/>
    </location>
</feature>
<name>A0A182T3F2_9DIPT</name>
<evidence type="ECO:0000313" key="4">
    <source>
        <dbReference type="Proteomes" id="UP000075901"/>
    </source>
</evidence>
<dbReference type="EnsemblMetazoa" id="AMAM018832-RA">
    <property type="protein sequence ID" value="AMAM018832-PA"/>
    <property type="gene ID" value="AMAM018832"/>
</dbReference>
<feature type="compositionally biased region" description="Basic and acidic residues" evidence="1">
    <location>
        <begin position="201"/>
        <end position="270"/>
    </location>
</feature>
<protein>
    <submittedName>
        <fullName evidence="3">Uncharacterized protein</fullName>
    </submittedName>
</protein>
<feature type="region of interest" description="Disordered" evidence="1">
    <location>
        <begin position="107"/>
        <end position="175"/>
    </location>
</feature>
<feature type="compositionally biased region" description="Basic and acidic residues" evidence="1">
    <location>
        <begin position="477"/>
        <end position="487"/>
    </location>
</feature>
<organism evidence="3 4">
    <name type="scientific">Anopheles maculatus</name>
    <dbReference type="NCBI Taxonomy" id="74869"/>
    <lineage>
        <taxon>Eukaryota</taxon>
        <taxon>Metazoa</taxon>
        <taxon>Ecdysozoa</taxon>
        <taxon>Arthropoda</taxon>
        <taxon>Hexapoda</taxon>
        <taxon>Insecta</taxon>
        <taxon>Pterygota</taxon>
        <taxon>Neoptera</taxon>
        <taxon>Endopterygota</taxon>
        <taxon>Diptera</taxon>
        <taxon>Nematocera</taxon>
        <taxon>Culicoidea</taxon>
        <taxon>Culicidae</taxon>
        <taxon>Anophelinae</taxon>
        <taxon>Anopheles</taxon>
        <taxon>Anopheles maculatus group</taxon>
    </lineage>
</organism>